<keyword evidence="9" id="KW-1185">Reference proteome</keyword>
<keyword evidence="2" id="KW-1277">Toxin-antitoxin system</keyword>
<reference evidence="8 9" key="1">
    <citation type="submission" date="2023-12" db="EMBL/GenBank/DDBJ databases">
        <title>Baltic Sea Cyanobacteria.</title>
        <authorList>
            <person name="Delbaje E."/>
            <person name="Fewer D.P."/>
            <person name="Shishido T.K."/>
        </authorList>
    </citation>
    <scope>NUCLEOTIDE SEQUENCE [LARGE SCALE GENOMIC DNA]</scope>
    <source>
        <strain evidence="8 9">UHCC 0370</strain>
    </source>
</reference>
<proteinExistence type="inferred from homology"/>
<name>A0ABU5TDS7_9CYAN</name>
<keyword evidence="7" id="KW-0346">Stress response</keyword>
<evidence type="ECO:0000256" key="1">
    <source>
        <dbReference type="ARBA" id="ARBA00006620"/>
    </source>
</evidence>
<dbReference type="Proteomes" id="UP001301388">
    <property type="component" value="Unassembled WGS sequence"/>
</dbReference>
<evidence type="ECO:0000256" key="7">
    <source>
        <dbReference type="ARBA" id="ARBA00023016"/>
    </source>
</evidence>
<keyword evidence="5" id="KW-0378">Hydrolase</keyword>
<keyword evidence="6" id="KW-0694">RNA-binding</keyword>
<evidence type="ECO:0000313" key="8">
    <source>
        <dbReference type="EMBL" id="MEA5476423.1"/>
    </source>
</evidence>
<evidence type="ECO:0000256" key="5">
    <source>
        <dbReference type="ARBA" id="ARBA00022801"/>
    </source>
</evidence>
<sequence length="84" mass="9677">MGKLSKLIQKFLASPPEVRFEEVRTLLEGLGFHEARSKGSHHIFRDESGRQLTIPKTGGQKVKRTYIQKIVELLNLEDWKDDSN</sequence>
<evidence type="ECO:0000256" key="3">
    <source>
        <dbReference type="ARBA" id="ARBA00022722"/>
    </source>
</evidence>
<comment type="similarity">
    <text evidence="1">Belongs to the HicA mRNA interferase family.</text>
</comment>
<evidence type="ECO:0000313" key="9">
    <source>
        <dbReference type="Proteomes" id="UP001301388"/>
    </source>
</evidence>
<gene>
    <name evidence="8" type="ORF">VB774_02215</name>
</gene>
<evidence type="ECO:0000256" key="2">
    <source>
        <dbReference type="ARBA" id="ARBA00022649"/>
    </source>
</evidence>
<dbReference type="InterPro" id="IPR038570">
    <property type="entry name" value="HicA_sf"/>
</dbReference>
<dbReference type="InterPro" id="IPR012933">
    <property type="entry name" value="HicA_mRNA_interferase"/>
</dbReference>
<accession>A0ABU5TDS7</accession>
<dbReference type="EMBL" id="JAYGIE010000005">
    <property type="protein sequence ID" value="MEA5476423.1"/>
    <property type="molecule type" value="Genomic_DNA"/>
</dbReference>
<keyword evidence="4" id="KW-0255">Endonuclease</keyword>
<evidence type="ECO:0000256" key="4">
    <source>
        <dbReference type="ARBA" id="ARBA00022759"/>
    </source>
</evidence>
<organism evidence="8 9">
    <name type="scientific">Pseudanabaena galeata UHCC 0370</name>
    <dbReference type="NCBI Taxonomy" id="3110310"/>
    <lineage>
        <taxon>Bacteria</taxon>
        <taxon>Bacillati</taxon>
        <taxon>Cyanobacteriota</taxon>
        <taxon>Cyanophyceae</taxon>
        <taxon>Pseudanabaenales</taxon>
        <taxon>Pseudanabaenaceae</taxon>
        <taxon>Pseudanabaena</taxon>
    </lineage>
</organism>
<evidence type="ECO:0000256" key="6">
    <source>
        <dbReference type="ARBA" id="ARBA00022884"/>
    </source>
</evidence>
<dbReference type="Gene3D" id="3.30.920.30">
    <property type="entry name" value="Hypothetical protein"/>
    <property type="match status" value="1"/>
</dbReference>
<dbReference type="RefSeq" id="WP_323259490.1">
    <property type="nucleotide sequence ID" value="NZ_JAYGIE010000005.1"/>
</dbReference>
<keyword evidence="3" id="KW-0540">Nuclease</keyword>
<dbReference type="Pfam" id="PF07927">
    <property type="entry name" value="HicA_toxin"/>
    <property type="match status" value="1"/>
</dbReference>
<comment type="caution">
    <text evidence="8">The sequence shown here is derived from an EMBL/GenBank/DDBJ whole genome shotgun (WGS) entry which is preliminary data.</text>
</comment>
<dbReference type="SUPFAM" id="SSF54786">
    <property type="entry name" value="YcfA/nrd intein domain"/>
    <property type="match status" value="1"/>
</dbReference>
<protein>
    <submittedName>
        <fullName evidence="8">Type II toxin-antitoxin system HicA family toxin</fullName>
    </submittedName>
</protein>